<sequence>MEKPVKHDPVFRLLMGVIIGMFIWNMVLASSLLQPLFGLVSGGWYFLLLLWFFVGTGRKYRWETVTFLIIGIICHFYWLWSVATPGYLRSDAQAGLIFIFGGFWAGGTAILGDAAVYVLVQLFRWSFKPEDDSPGS</sequence>
<proteinExistence type="predicted"/>
<feature type="transmembrane region" description="Helical" evidence="1">
    <location>
        <begin position="36"/>
        <end position="53"/>
    </location>
</feature>
<evidence type="ECO:0000313" key="3">
    <source>
        <dbReference type="Proteomes" id="UP001062263"/>
    </source>
</evidence>
<gene>
    <name evidence="2" type="ORF">Abiwalacus_07800</name>
</gene>
<protein>
    <submittedName>
        <fullName evidence="2">Uncharacterized protein</fullName>
    </submittedName>
</protein>
<keyword evidence="3" id="KW-1185">Reference proteome</keyword>
<evidence type="ECO:0000313" key="2">
    <source>
        <dbReference type="EMBL" id="BDL43206.1"/>
    </source>
</evidence>
<reference evidence="2" key="1">
    <citation type="submission" date="2022-06" db="EMBL/GenBank/DDBJ databases">
        <title>Akkermansia biwalacus sp. nov., an anaerobic mucin-degrading bacterium isolated from human intestine.</title>
        <authorList>
            <person name="Kobayashi Y."/>
            <person name="Inoue S."/>
            <person name="Kawahara T."/>
            <person name="Kohda N."/>
        </authorList>
    </citation>
    <scope>NUCLEOTIDE SEQUENCE</scope>
    <source>
        <strain evidence="2">WON2089</strain>
    </source>
</reference>
<evidence type="ECO:0000256" key="1">
    <source>
        <dbReference type="SAM" id="Phobius"/>
    </source>
</evidence>
<feature type="transmembrane region" description="Helical" evidence="1">
    <location>
        <begin position="65"/>
        <end position="83"/>
    </location>
</feature>
<dbReference type="Proteomes" id="UP001062263">
    <property type="component" value="Chromosome"/>
</dbReference>
<feature type="transmembrane region" description="Helical" evidence="1">
    <location>
        <begin position="12"/>
        <end position="30"/>
    </location>
</feature>
<keyword evidence="1" id="KW-0472">Membrane</keyword>
<organism evidence="2 3">
    <name type="scientific">Akkermansia biwaensis</name>
    <dbReference type="NCBI Taxonomy" id="2946555"/>
    <lineage>
        <taxon>Bacteria</taxon>
        <taxon>Pseudomonadati</taxon>
        <taxon>Verrucomicrobiota</taxon>
        <taxon>Verrucomicrobiia</taxon>
        <taxon>Verrucomicrobiales</taxon>
        <taxon>Akkermansiaceae</taxon>
        <taxon>Akkermansia</taxon>
    </lineage>
</organism>
<dbReference type="EMBL" id="AP025943">
    <property type="protein sequence ID" value="BDL43206.1"/>
    <property type="molecule type" value="Genomic_DNA"/>
</dbReference>
<keyword evidence="1" id="KW-1133">Transmembrane helix</keyword>
<name>A0ABN6QFA7_9BACT</name>
<feature type="transmembrane region" description="Helical" evidence="1">
    <location>
        <begin position="95"/>
        <end position="120"/>
    </location>
</feature>
<keyword evidence="1" id="KW-0812">Transmembrane</keyword>
<accession>A0ABN6QFA7</accession>